<dbReference type="PANTHER" id="PTHR30217">
    <property type="entry name" value="PEPTIDASE U32 FAMILY"/>
    <property type="match status" value="1"/>
</dbReference>
<evidence type="ECO:0000313" key="2">
    <source>
        <dbReference type="EMBL" id="CBH21265.1"/>
    </source>
</evidence>
<dbReference type="KEGG" id="cst:CLOST_1145"/>
<organism evidence="2 3">
    <name type="scientific">Acetoanaerobium sticklandii (strain ATCC 12662 / DSM 519 / JCM 1433 / CCUG 9281 / NCIMB 10654 / HF)</name>
    <name type="common">Clostridium sticklandii</name>
    <dbReference type="NCBI Taxonomy" id="499177"/>
    <lineage>
        <taxon>Bacteria</taxon>
        <taxon>Bacillati</taxon>
        <taxon>Bacillota</taxon>
        <taxon>Clostridia</taxon>
        <taxon>Peptostreptococcales</taxon>
        <taxon>Filifactoraceae</taxon>
        <taxon>Acetoanaerobium</taxon>
    </lineage>
</organism>
<sequence length="764" mass="86602">MKKIELLAPAGDEEALKAAIMAGANAVYMGGSRFGARAFAGNFEDDKLIDAVDYAHQIGVKIYITANTIIKDEEIGDFLNYIDFLYEIGVDAVILQDLGMINIISKRIPDLELHASTQMTASTAQDVLFLKELGVSRVVLSRELSYDEISAIKTETNVEVEAFVHGALCVSYSGKCLFSSMNGMRSGNRGMCAQPCREPYKATVENKPLLDKEYVFSTKDLNTLDILENLIDAGIDSLKIEGRMKRSEYVFAVTSAYRQAIDNTIMKHEPSISSLDMNYGALELDKVFNRDFTKGYIGQDKGSKIMNHKFQKYVGKPVAKVIEYDRKSKRLILELLDTLTKGDGLNTGEFVGRILKKDAIVKSADKGEIVAIDSIKKFEPGFIVYKTFDKIFMDDVSSRMSREKKKPIKAFVEIRNNNYPTLILNDYKGNTGEYKLEEYTATALNKPTTRESIIDQIQKMGDTPFFVDSIEVSIDENIFIPIKTLNLLRREAVSLLIESQSNSNKRVIASKSEFNPAKINHSKKSKKELKWSVLIHKQEQFEAAIKLNVDRVYVHGYKLYSLLSKKYPNKNIYYALPPVIKQSDISIIDKMLKSNPNIKVLHSSLGYIESQIFENVVLDYPLNLLNSFSHNLMHKKSCETTITPEMIFSIGGSLDYIDDIQMVEMPVYLYPKLMITEYCPHKNDAGACKYKKCMLEHTRITSKQSDEYVLKKSINCKTILYPSKPKHININAVNNFIDKGFSKFRVELLNESYDETINILESYL</sequence>
<dbReference type="Proteomes" id="UP000007041">
    <property type="component" value="Chromosome"/>
</dbReference>
<dbReference type="InterPro" id="IPR051454">
    <property type="entry name" value="RNA/ubiquinone_mod_enzymes"/>
</dbReference>
<dbReference type="HOGENOM" id="CLU_011540_4_0_9"/>
<evidence type="ECO:0000259" key="1">
    <source>
        <dbReference type="Pfam" id="PF12392"/>
    </source>
</evidence>
<dbReference type="STRING" id="1511.CLOST_1145"/>
<dbReference type="PANTHER" id="PTHR30217:SF10">
    <property type="entry name" value="23S RRNA 5-HYDROXYCYTIDINE C2501 SYNTHASE"/>
    <property type="match status" value="1"/>
</dbReference>
<name>E3PXV0_ACESD</name>
<dbReference type="InterPro" id="IPR020988">
    <property type="entry name" value="Pept_U32_collagenase"/>
</dbReference>
<dbReference type="AlphaFoldDB" id="E3PXV0"/>
<feature type="domain" description="Peptidase U32 collagenase" evidence="1">
    <location>
        <begin position="384"/>
        <end position="498"/>
    </location>
</feature>
<keyword evidence="2" id="KW-0378">Hydrolase</keyword>
<gene>
    <name evidence="2" type="ordered locus">CLOST_1145</name>
</gene>
<dbReference type="Pfam" id="PF01136">
    <property type="entry name" value="Peptidase_U32"/>
    <property type="match status" value="1"/>
</dbReference>
<keyword evidence="3" id="KW-1185">Reference proteome</keyword>
<reference evidence="3" key="1">
    <citation type="journal article" date="2010" name="BMC Genomics">
        <title>Clostridium sticklandii, a specialist in amino acid degradation:revisiting its metabolism through its genome sequence.</title>
        <authorList>
            <person name="Fonknechten N."/>
            <person name="Chaussonnerie S."/>
            <person name="Tricot S."/>
            <person name="Lajus A."/>
            <person name="Andreesen J.R."/>
            <person name="Perchat N."/>
            <person name="Pelletier E."/>
            <person name="Gouyvenoux M."/>
            <person name="Barbe V."/>
            <person name="Salanoubat M."/>
            <person name="Le Paslier D."/>
            <person name="Weissenbach J."/>
            <person name="Cohen G.N."/>
            <person name="Kreimeyer A."/>
        </authorList>
    </citation>
    <scope>NUCLEOTIDE SEQUENCE [LARGE SCALE GENOMIC DNA]</scope>
    <source>
        <strain evidence="3">ATCC 12662 / DSM 519 / JCM 1433 / CCUG 9281 / NCIMB 10654 / HF</strain>
    </source>
</reference>
<evidence type="ECO:0000313" key="3">
    <source>
        <dbReference type="Proteomes" id="UP000007041"/>
    </source>
</evidence>
<dbReference type="eggNOG" id="COG0826">
    <property type="taxonomic scope" value="Bacteria"/>
</dbReference>
<dbReference type="EMBL" id="FP565809">
    <property type="protein sequence ID" value="CBH21265.1"/>
    <property type="molecule type" value="Genomic_DNA"/>
</dbReference>
<dbReference type="InterPro" id="IPR001539">
    <property type="entry name" value="Peptidase_U32"/>
</dbReference>
<accession>E3PXV0</accession>
<proteinExistence type="predicted"/>
<dbReference type="BioCyc" id="CSTI499177:GJE9-1193-MONOMER"/>
<dbReference type="GO" id="GO:0016787">
    <property type="term" value="F:hydrolase activity"/>
    <property type="evidence" value="ECO:0007669"/>
    <property type="project" value="UniProtKB-KW"/>
</dbReference>
<protein>
    <submittedName>
        <fullName evidence="2">Putative hydrolase (Modular protein)</fullName>
    </submittedName>
</protein>
<dbReference type="Pfam" id="PF12392">
    <property type="entry name" value="DUF3656"/>
    <property type="match status" value="1"/>
</dbReference>